<dbReference type="SUPFAM" id="SSF55909">
    <property type="entry name" value="Pentein"/>
    <property type="match status" value="1"/>
</dbReference>
<proteinExistence type="inferred from homology"/>
<evidence type="ECO:0000256" key="1">
    <source>
        <dbReference type="ARBA" id="ARBA00022540"/>
    </source>
</evidence>
<evidence type="ECO:0000313" key="5">
    <source>
        <dbReference type="Proteomes" id="UP000681041"/>
    </source>
</evidence>
<dbReference type="NCBIfam" id="TIGR00323">
    <property type="entry name" value="eIF-6"/>
    <property type="match status" value="1"/>
</dbReference>
<dbReference type="Pfam" id="PF01912">
    <property type="entry name" value="eIF-6"/>
    <property type="match status" value="1"/>
</dbReference>
<keyword evidence="1 3" id="KW-0396">Initiation factor</keyword>
<sequence>MIKRINLNGNPNLGVYLSVTDEVALVPLHISDVVLNTIKEALEIEVLQTSIGGSSLAGALTAGNSQGFLVSPYTMDREIMALRNAGIEVEKIPDKYTALGNIMIVNDNGALVSPLLSDKSLELINTFLEVDAQRATIAGFDIVGSVATATNKGALLHPHTSPEDLKLVEEVLKVPADVGTVNKGVSLVGACSIANSNGVIVSENTTGPEMARIEEAFGFLEGYL</sequence>
<dbReference type="NCBIfam" id="NF003133">
    <property type="entry name" value="PRK04046.2-5"/>
    <property type="match status" value="1"/>
</dbReference>
<dbReference type="GeneID" id="64820591"/>
<dbReference type="InterPro" id="IPR002769">
    <property type="entry name" value="eIF6"/>
</dbReference>
<dbReference type="Gene3D" id="3.75.10.10">
    <property type="entry name" value="L-arginine/glycine Amidinotransferase, Chain A"/>
    <property type="match status" value="1"/>
</dbReference>
<protein>
    <recommendedName>
        <fullName evidence="3">Translation initiation factor 6</fullName>
        <shortName evidence="3">aIF-6</shortName>
    </recommendedName>
</protein>
<dbReference type="Proteomes" id="UP000681041">
    <property type="component" value="Chromosome"/>
</dbReference>
<dbReference type="OrthoDB" id="33582at2157"/>
<dbReference type="HAMAP" id="MF_00032">
    <property type="entry name" value="eIF_6"/>
    <property type="match status" value="1"/>
</dbReference>
<evidence type="ECO:0000313" key="4">
    <source>
        <dbReference type="EMBL" id="QUH23608.1"/>
    </source>
</evidence>
<dbReference type="GO" id="GO:0043022">
    <property type="term" value="F:ribosome binding"/>
    <property type="evidence" value="ECO:0007669"/>
    <property type="project" value="InterPro"/>
</dbReference>
<name>A0A8T8K4W8_9EURY</name>
<keyword evidence="5" id="KW-1185">Reference proteome</keyword>
<comment type="function">
    <text evidence="3">Binds to the 50S ribosomal subunit and prevents its association with the 30S ribosomal subunit to form the 70S initiation complex.</text>
</comment>
<dbReference type="RefSeq" id="WP_211532564.1">
    <property type="nucleotide sequence ID" value="NZ_CP058560.1"/>
</dbReference>
<evidence type="ECO:0000256" key="3">
    <source>
        <dbReference type="HAMAP-Rule" id="MF_00032"/>
    </source>
</evidence>
<gene>
    <name evidence="3" type="primary">eif6</name>
    <name evidence="4" type="ORF">HYG87_07460</name>
</gene>
<dbReference type="GO" id="GO:0003743">
    <property type="term" value="F:translation initiation factor activity"/>
    <property type="evidence" value="ECO:0007669"/>
    <property type="project" value="UniProtKB-UniRule"/>
</dbReference>
<organism evidence="4 5">
    <name type="scientific">Methanobacterium alkalithermotolerans</name>
    <dbReference type="NCBI Taxonomy" id="2731220"/>
    <lineage>
        <taxon>Archaea</taxon>
        <taxon>Methanobacteriati</taxon>
        <taxon>Methanobacteriota</taxon>
        <taxon>Methanomada group</taxon>
        <taxon>Methanobacteria</taxon>
        <taxon>Methanobacteriales</taxon>
        <taxon>Methanobacteriaceae</taxon>
        <taxon>Methanobacterium</taxon>
    </lineage>
</organism>
<dbReference type="GO" id="GO:0042256">
    <property type="term" value="P:cytosolic ribosome assembly"/>
    <property type="evidence" value="ECO:0007669"/>
    <property type="project" value="InterPro"/>
</dbReference>
<comment type="similarity">
    <text evidence="3">Belongs to the eIF-6 family.</text>
</comment>
<evidence type="ECO:0000256" key="2">
    <source>
        <dbReference type="ARBA" id="ARBA00022917"/>
    </source>
</evidence>
<reference evidence="4" key="1">
    <citation type="submission" date="2020-07" db="EMBL/GenBank/DDBJ databases">
        <title>Methanobacterium. sp. MethCan genome.</title>
        <authorList>
            <person name="Postec A."/>
            <person name="Quemeneur M."/>
        </authorList>
    </citation>
    <scope>NUCLEOTIDE SEQUENCE</scope>
    <source>
        <strain evidence="4">MethCAN</strain>
    </source>
</reference>
<accession>A0A8T8K4W8</accession>
<dbReference type="SMART" id="SM00654">
    <property type="entry name" value="eIF6"/>
    <property type="match status" value="1"/>
</dbReference>
<dbReference type="EMBL" id="CP058560">
    <property type="protein sequence ID" value="QUH23608.1"/>
    <property type="molecule type" value="Genomic_DNA"/>
</dbReference>
<dbReference type="PIRSF" id="PIRSF006413">
    <property type="entry name" value="IF-6"/>
    <property type="match status" value="1"/>
</dbReference>
<keyword evidence="2 3" id="KW-0648">Protein biosynthesis</keyword>
<dbReference type="AlphaFoldDB" id="A0A8T8K4W8"/>
<dbReference type="KEGG" id="meme:HYG87_07460"/>
<dbReference type="PANTHER" id="PTHR10784">
    <property type="entry name" value="TRANSLATION INITIATION FACTOR 6"/>
    <property type="match status" value="1"/>
</dbReference>